<evidence type="ECO:0000256" key="5">
    <source>
        <dbReference type="PROSITE-ProRule" id="PRU00335"/>
    </source>
</evidence>
<dbReference type="InterPro" id="IPR036271">
    <property type="entry name" value="Tet_transcr_reg_TetR-rel_C_sf"/>
</dbReference>
<comment type="caution">
    <text evidence="8">The sequence shown here is derived from an EMBL/GenBank/DDBJ whole genome shotgun (WGS) entry which is preliminary data.</text>
</comment>
<dbReference type="Pfam" id="PF00440">
    <property type="entry name" value="TetR_N"/>
    <property type="match status" value="1"/>
</dbReference>
<evidence type="ECO:0000256" key="1">
    <source>
        <dbReference type="ARBA" id="ARBA00022491"/>
    </source>
</evidence>
<dbReference type="SUPFAM" id="SSF48498">
    <property type="entry name" value="Tetracyclin repressor-like, C-terminal domain"/>
    <property type="match status" value="1"/>
</dbReference>
<feature type="DNA-binding region" description="H-T-H motif" evidence="5">
    <location>
        <begin position="45"/>
        <end position="64"/>
    </location>
</feature>
<evidence type="ECO:0000256" key="2">
    <source>
        <dbReference type="ARBA" id="ARBA00023015"/>
    </source>
</evidence>
<keyword evidence="4" id="KW-0804">Transcription</keyword>
<dbReference type="InterPro" id="IPR009057">
    <property type="entry name" value="Homeodomain-like_sf"/>
</dbReference>
<dbReference type="InterPro" id="IPR023772">
    <property type="entry name" value="DNA-bd_HTH_TetR-type_CS"/>
</dbReference>
<sequence length="248" mass="26699">MADPQPVVWMRPENGTRGPRPSHTRGDLAAAAVRVADAEGLDAVSMRRVAAELGVGTTTLYRYVGSKDDVLELMADEVVGELRSTALRGPWRDDLAVVARALRGLVLHHPWYAAVASSRTTLGPHHLWWSETSLSALDGLDLDPDAMLATLQTVASFVLGHVLGELADAEAARRTGLSHDDWMARQAEYGRTIMADPRYPRLTRIMADAAAPHAPDRADRVFEAGLTRVLDGVDANLPRGGSVEGPGT</sequence>
<dbReference type="GO" id="GO:0000976">
    <property type="term" value="F:transcription cis-regulatory region binding"/>
    <property type="evidence" value="ECO:0007669"/>
    <property type="project" value="TreeGrafter"/>
</dbReference>
<proteinExistence type="predicted"/>
<keyword evidence="9" id="KW-1185">Reference proteome</keyword>
<dbReference type="PROSITE" id="PS50977">
    <property type="entry name" value="HTH_TETR_2"/>
    <property type="match status" value="1"/>
</dbReference>
<dbReference type="GO" id="GO:0045892">
    <property type="term" value="P:negative regulation of DNA-templated transcription"/>
    <property type="evidence" value="ECO:0007669"/>
    <property type="project" value="InterPro"/>
</dbReference>
<dbReference type="InterPro" id="IPR050109">
    <property type="entry name" value="HTH-type_TetR-like_transc_reg"/>
</dbReference>
<evidence type="ECO:0000256" key="4">
    <source>
        <dbReference type="ARBA" id="ARBA00023163"/>
    </source>
</evidence>
<evidence type="ECO:0000313" key="8">
    <source>
        <dbReference type="EMBL" id="GEL25765.1"/>
    </source>
</evidence>
<gene>
    <name evidence="8" type="ORF">PSU4_47190</name>
</gene>
<dbReference type="Gene3D" id="1.10.357.10">
    <property type="entry name" value="Tetracycline Repressor, domain 2"/>
    <property type="match status" value="1"/>
</dbReference>
<reference evidence="8 9" key="1">
    <citation type="submission" date="2019-07" db="EMBL/GenBank/DDBJ databases">
        <title>Whole genome shotgun sequence of Pseudonocardia sulfidoxydans NBRC 16205.</title>
        <authorList>
            <person name="Hosoyama A."/>
            <person name="Uohara A."/>
            <person name="Ohji S."/>
            <person name="Ichikawa N."/>
        </authorList>
    </citation>
    <scope>NUCLEOTIDE SEQUENCE [LARGE SCALE GENOMIC DNA]</scope>
    <source>
        <strain evidence="8 9">NBRC 16205</strain>
    </source>
</reference>
<evidence type="ECO:0000256" key="6">
    <source>
        <dbReference type="SAM" id="MobiDB-lite"/>
    </source>
</evidence>
<dbReference type="PANTHER" id="PTHR30055">
    <property type="entry name" value="HTH-TYPE TRANSCRIPTIONAL REGULATOR RUTR"/>
    <property type="match status" value="1"/>
</dbReference>
<dbReference type="Proteomes" id="UP000321685">
    <property type="component" value="Unassembled WGS sequence"/>
</dbReference>
<dbReference type="Gene3D" id="1.10.10.60">
    <property type="entry name" value="Homeodomain-like"/>
    <property type="match status" value="1"/>
</dbReference>
<dbReference type="RefSeq" id="WP_147112548.1">
    <property type="nucleotide sequence ID" value="NZ_BJVJ01000063.1"/>
</dbReference>
<dbReference type="PANTHER" id="PTHR30055:SF151">
    <property type="entry name" value="TRANSCRIPTIONAL REGULATORY PROTEIN"/>
    <property type="match status" value="1"/>
</dbReference>
<evidence type="ECO:0000259" key="7">
    <source>
        <dbReference type="PROSITE" id="PS50977"/>
    </source>
</evidence>
<accession>A0A511DLS8</accession>
<dbReference type="AlphaFoldDB" id="A0A511DLS8"/>
<dbReference type="EMBL" id="BJVJ01000063">
    <property type="protein sequence ID" value="GEL25765.1"/>
    <property type="molecule type" value="Genomic_DNA"/>
</dbReference>
<dbReference type="InterPro" id="IPR003012">
    <property type="entry name" value="Tet_transcr_reg_TetR"/>
</dbReference>
<evidence type="ECO:0000313" key="9">
    <source>
        <dbReference type="Proteomes" id="UP000321685"/>
    </source>
</evidence>
<keyword evidence="1" id="KW-0678">Repressor</keyword>
<evidence type="ECO:0000256" key="3">
    <source>
        <dbReference type="ARBA" id="ARBA00023125"/>
    </source>
</evidence>
<dbReference type="OrthoDB" id="3818006at2"/>
<feature type="region of interest" description="Disordered" evidence="6">
    <location>
        <begin position="1"/>
        <end position="24"/>
    </location>
</feature>
<dbReference type="GO" id="GO:0003700">
    <property type="term" value="F:DNA-binding transcription factor activity"/>
    <property type="evidence" value="ECO:0007669"/>
    <property type="project" value="TreeGrafter"/>
</dbReference>
<dbReference type="SUPFAM" id="SSF46689">
    <property type="entry name" value="Homeodomain-like"/>
    <property type="match status" value="1"/>
</dbReference>
<dbReference type="PRINTS" id="PR00400">
    <property type="entry name" value="TETREPRESSOR"/>
</dbReference>
<dbReference type="Pfam" id="PF02909">
    <property type="entry name" value="TetR_C_1"/>
    <property type="match status" value="1"/>
</dbReference>
<dbReference type="InterPro" id="IPR001647">
    <property type="entry name" value="HTH_TetR"/>
</dbReference>
<keyword evidence="2" id="KW-0805">Transcription regulation</keyword>
<dbReference type="GO" id="GO:0046677">
    <property type="term" value="P:response to antibiotic"/>
    <property type="evidence" value="ECO:0007669"/>
    <property type="project" value="InterPro"/>
</dbReference>
<name>A0A511DLS8_9PSEU</name>
<dbReference type="PROSITE" id="PS01081">
    <property type="entry name" value="HTH_TETR_1"/>
    <property type="match status" value="1"/>
</dbReference>
<organism evidence="8 9">
    <name type="scientific">Pseudonocardia sulfidoxydans NBRC 16205</name>
    <dbReference type="NCBI Taxonomy" id="1223511"/>
    <lineage>
        <taxon>Bacteria</taxon>
        <taxon>Bacillati</taxon>
        <taxon>Actinomycetota</taxon>
        <taxon>Actinomycetes</taxon>
        <taxon>Pseudonocardiales</taxon>
        <taxon>Pseudonocardiaceae</taxon>
        <taxon>Pseudonocardia</taxon>
    </lineage>
</organism>
<dbReference type="InterPro" id="IPR004111">
    <property type="entry name" value="Repressor_TetR_C"/>
</dbReference>
<feature type="domain" description="HTH tetR-type" evidence="7">
    <location>
        <begin position="22"/>
        <end position="82"/>
    </location>
</feature>
<protein>
    <submittedName>
        <fullName evidence="8">TetR family transcriptional regulator</fullName>
    </submittedName>
</protein>
<keyword evidence="3 5" id="KW-0238">DNA-binding</keyword>